<evidence type="ECO:0000313" key="4">
    <source>
        <dbReference type="Proteomes" id="UP000037023"/>
    </source>
</evidence>
<feature type="compositionally biased region" description="Basic and acidic residues" evidence="1">
    <location>
        <begin position="447"/>
        <end position="456"/>
    </location>
</feature>
<dbReference type="Proteomes" id="UP000037023">
    <property type="component" value="Unassembled WGS sequence"/>
</dbReference>
<name>A0A0L8K1V2_STRVR</name>
<gene>
    <name evidence="3" type="ORF">ADK34_24550</name>
</gene>
<dbReference type="InterPro" id="IPR013022">
    <property type="entry name" value="Xyl_isomerase-like_TIM-brl"/>
</dbReference>
<accession>A0A0L8K1V2</accession>
<organism evidence="3 4">
    <name type="scientific">Streptomyces viridochromogenes</name>
    <dbReference type="NCBI Taxonomy" id="1938"/>
    <lineage>
        <taxon>Bacteria</taxon>
        <taxon>Bacillati</taxon>
        <taxon>Actinomycetota</taxon>
        <taxon>Actinomycetes</taxon>
        <taxon>Kitasatosporales</taxon>
        <taxon>Streptomycetaceae</taxon>
        <taxon>Streptomyces</taxon>
    </lineage>
</organism>
<proteinExistence type="predicted"/>
<dbReference type="AlphaFoldDB" id="A0A0L8K1V2"/>
<dbReference type="InterPro" id="IPR050312">
    <property type="entry name" value="IolE/XylAMocC-like"/>
</dbReference>
<dbReference type="InterPro" id="IPR047715">
    <property type="entry name" value="EboA_dom"/>
</dbReference>
<feature type="region of interest" description="Disordered" evidence="1">
    <location>
        <begin position="444"/>
        <end position="468"/>
    </location>
</feature>
<dbReference type="Pfam" id="PF01261">
    <property type="entry name" value="AP_endonuc_2"/>
    <property type="match status" value="1"/>
</dbReference>
<feature type="domain" description="Xylose isomerase-like TIM barrel" evidence="2">
    <location>
        <begin position="23"/>
        <end position="277"/>
    </location>
</feature>
<dbReference type="SUPFAM" id="SSF51658">
    <property type="entry name" value="Xylose isomerase-like"/>
    <property type="match status" value="1"/>
</dbReference>
<comment type="caution">
    <text evidence="3">The sequence shown here is derived from an EMBL/GenBank/DDBJ whole genome shotgun (WGS) entry which is preliminary data.</text>
</comment>
<dbReference type="EMBL" id="LGUP01000327">
    <property type="protein sequence ID" value="KOG19754.1"/>
    <property type="molecule type" value="Genomic_DNA"/>
</dbReference>
<dbReference type="PANTHER" id="PTHR12110">
    <property type="entry name" value="HYDROXYPYRUVATE ISOMERASE"/>
    <property type="match status" value="1"/>
</dbReference>
<evidence type="ECO:0000256" key="1">
    <source>
        <dbReference type="SAM" id="MobiDB-lite"/>
    </source>
</evidence>
<dbReference type="PATRIC" id="fig|1938.6.peg.5289"/>
<protein>
    <recommendedName>
        <fullName evidence="2">Xylose isomerase-like TIM barrel domain-containing protein</fullName>
    </recommendedName>
</protein>
<sequence>MTALRFGYGTNGLANHRLDEALEVVAGLGYSGVALTLDHAHLDPYAPDLPQRLAHTRRKLSALGLGVVVETGARYLLDPWHKHAPTLLDLDPARRAHRLDFLSRAVRIAAELEADAVSLWSGVLGPGTSHDQAWDLLADGCATLVEIAREAGVRLGFEPEPGMLVSDLAGYERLRHTLGDPETFGLTLDIGHCQCLEEETPAQCVRRAAPWLVSVQIEDMRRGVHDHLEFGEGDVDFPSVLEALSETGYQGIVGVELPRHSHSGPQTALRSLNALRAAATPPWTSKALDRLRSDPAAITSLFPVAARGGAPVPGDVTRAQLLQALPAREGELAVILTELYESGDAAERLAVLRALPLLDAAGHLGPHATPLIEDALRTNDARLVTAAVGPYAARHLGQSQWRQAVLKCVFLGVPLDAVAGLDRRSGPELTRMLAAFAAERTAAGRAVPDDVHERLDPPPAPDTLPAQA</sequence>
<evidence type="ECO:0000313" key="3">
    <source>
        <dbReference type="EMBL" id="KOG19754.1"/>
    </source>
</evidence>
<evidence type="ECO:0000259" key="2">
    <source>
        <dbReference type="Pfam" id="PF01261"/>
    </source>
</evidence>
<dbReference type="Gene3D" id="3.20.20.150">
    <property type="entry name" value="Divalent-metal-dependent TIM barrel enzymes"/>
    <property type="match status" value="1"/>
</dbReference>
<reference evidence="3 4" key="1">
    <citation type="submission" date="2015-06" db="EMBL/GenBank/DDBJ databases">
        <authorList>
            <person name="Hoefler B.C."/>
            <person name="Straight P.D."/>
        </authorList>
    </citation>
    <scope>NUCLEOTIDE SEQUENCE [LARGE SCALE GENOMIC DNA]</scope>
    <source>
        <strain evidence="3 4">NRRL 3427</strain>
    </source>
</reference>
<dbReference type="InterPro" id="IPR036237">
    <property type="entry name" value="Xyl_isomerase-like_sf"/>
</dbReference>
<dbReference type="OrthoDB" id="1900402at2"/>
<dbReference type="PANTHER" id="PTHR12110:SF52">
    <property type="entry name" value="XYLOSE ISOMERASE"/>
    <property type="match status" value="1"/>
</dbReference>
<dbReference type="NCBIfam" id="NF035938">
    <property type="entry name" value="EboA_domain"/>
    <property type="match status" value="1"/>
</dbReference>
<dbReference type="RefSeq" id="WP_051787258.1">
    <property type="nucleotide sequence ID" value="NZ_LGUP01000327.1"/>
</dbReference>